<dbReference type="AlphaFoldDB" id="A0A401GDF1"/>
<dbReference type="InParanoid" id="A0A401GDF1"/>
<dbReference type="PANTHER" id="PTHR43157:SF31">
    <property type="entry name" value="PHOSPHATIDYLINOSITOL-GLYCAN BIOSYNTHESIS CLASS F PROTEIN"/>
    <property type="match status" value="1"/>
</dbReference>
<dbReference type="STRING" id="139825.A0A401GDF1"/>
<dbReference type="GeneID" id="38777078"/>
<sequence>MSGVIKNAIRFLREQFTDIPVPTGSLKGKTIVVVGANVGLGFEAAKRLAQLEPDRLVVTSRDATKGEEAKKLIGDGANSGELSLSLVDFSSFDSVRAFADEIADGGNAKLDSLLINAGVATSIYAPTSDGWEKTLQVNYLSNALLSILLLPTLIKSATADAASRLLIVSSDAHYLATLDDVKKSPNIVKELSDPKYCTQKNMDKLYYTSKLLGVMFVESLAARLPRPTPVAVLAVNPGFCHSKLTREADERPLKKYVIRSFKAIFARTTEVGSRTLVHSVIDPDERAFHGHFVSTCKVVEESDYLRTEEGKALAGRVWTETLEILEGVDPRVKQIVSEYLSSPAGQST</sequence>
<protein>
    <submittedName>
        <fullName evidence="2">Short-chain dehydrogenase/reductase tropG</fullName>
    </submittedName>
</protein>
<dbReference type="InterPro" id="IPR036291">
    <property type="entry name" value="NAD(P)-bd_dom_sf"/>
</dbReference>
<organism evidence="2 3">
    <name type="scientific">Sparassis crispa</name>
    <dbReference type="NCBI Taxonomy" id="139825"/>
    <lineage>
        <taxon>Eukaryota</taxon>
        <taxon>Fungi</taxon>
        <taxon>Dikarya</taxon>
        <taxon>Basidiomycota</taxon>
        <taxon>Agaricomycotina</taxon>
        <taxon>Agaricomycetes</taxon>
        <taxon>Polyporales</taxon>
        <taxon>Sparassidaceae</taxon>
        <taxon>Sparassis</taxon>
    </lineage>
</organism>
<dbReference type="RefSeq" id="XP_027611074.1">
    <property type="nucleotide sequence ID" value="XM_027755273.1"/>
</dbReference>
<dbReference type="Pfam" id="PF00106">
    <property type="entry name" value="adh_short"/>
    <property type="match status" value="1"/>
</dbReference>
<dbReference type="OrthoDB" id="542013at2759"/>
<name>A0A401GDF1_9APHY</name>
<dbReference type="GO" id="GO:0016491">
    <property type="term" value="F:oxidoreductase activity"/>
    <property type="evidence" value="ECO:0007669"/>
    <property type="project" value="UniProtKB-KW"/>
</dbReference>
<evidence type="ECO:0000313" key="2">
    <source>
        <dbReference type="EMBL" id="GBE80161.1"/>
    </source>
</evidence>
<dbReference type="SUPFAM" id="SSF51735">
    <property type="entry name" value="NAD(P)-binding Rossmann-fold domains"/>
    <property type="match status" value="1"/>
</dbReference>
<evidence type="ECO:0000313" key="3">
    <source>
        <dbReference type="Proteomes" id="UP000287166"/>
    </source>
</evidence>
<dbReference type="InterPro" id="IPR002347">
    <property type="entry name" value="SDR_fam"/>
</dbReference>
<proteinExistence type="predicted"/>
<accession>A0A401GDF1</accession>
<keyword evidence="1" id="KW-0560">Oxidoreductase</keyword>
<keyword evidence="3" id="KW-1185">Reference proteome</keyword>
<comment type="caution">
    <text evidence="2">The sequence shown here is derived from an EMBL/GenBank/DDBJ whole genome shotgun (WGS) entry which is preliminary data.</text>
</comment>
<dbReference type="Proteomes" id="UP000287166">
    <property type="component" value="Unassembled WGS sequence"/>
</dbReference>
<reference evidence="2 3" key="1">
    <citation type="journal article" date="2018" name="Sci. Rep.">
        <title>Genome sequence of the cauliflower mushroom Sparassis crispa (Hanabiratake) and its association with beneficial usage.</title>
        <authorList>
            <person name="Kiyama R."/>
            <person name="Furutani Y."/>
            <person name="Kawaguchi K."/>
            <person name="Nakanishi T."/>
        </authorList>
    </citation>
    <scope>NUCLEOTIDE SEQUENCE [LARGE SCALE GENOMIC DNA]</scope>
</reference>
<dbReference type="Gene3D" id="3.40.50.720">
    <property type="entry name" value="NAD(P)-binding Rossmann-like Domain"/>
    <property type="match status" value="1"/>
</dbReference>
<gene>
    <name evidence="2" type="ORF">SCP_0213670</name>
</gene>
<dbReference type="PANTHER" id="PTHR43157">
    <property type="entry name" value="PHOSPHATIDYLINOSITOL-GLYCAN BIOSYNTHESIS CLASS F PROTEIN-RELATED"/>
    <property type="match status" value="1"/>
</dbReference>
<evidence type="ECO:0000256" key="1">
    <source>
        <dbReference type="ARBA" id="ARBA00023002"/>
    </source>
</evidence>
<dbReference type="EMBL" id="BFAD01000002">
    <property type="protein sequence ID" value="GBE80161.1"/>
    <property type="molecule type" value="Genomic_DNA"/>
</dbReference>
<dbReference type="PRINTS" id="PR00081">
    <property type="entry name" value="GDHRDH"/>
</dbReference>